<reference evidence="2" key="1">
    <citation type="submission" date="2014-11" db="EMBL/GenBank/DDBJ databases">
        <authorList>
            <person name="Otto D Thomas"/>
            <person name="Naeem Raeece"/>
        </authorList>
    </citation>
    <scope>NUCLEOTIDE SEQUENCE</scope>
</reference>
<gene>
    <name evidence="2" type="ORF">Cvel_17163</name>
</gene>
<proteinExistence type="predicted"/>
<feature type="compositionally biased region" description="Polar residues" evidence="1">
    <location>
        <begin position="141"/>
        <end position="157"/>
    </location>
</feature>
<accession>A0A0G4FIE0</accession>
<feature type="compositionally biased region" description="Acidic residues" evidence="1">
    <location>
        <begin position="272"/>
        <end position="283"/>
    </location>
</feature>
<sequence>MILKVGMVRGKDLRRLDAFPLLMTAVLLLGGGLILEEVGCRGQEALAAAKEDLTGGRTSGVGRRTTDDESEGGDESDSAGDSDGEEGEGEGKELQGRDKKKLKVSSSSTFSQGSAVGGVVASWFQGAARSFSRLLSGGISGQPSAVSSSAVRVNDQQGPGAGDDSEGEDEDSDDGEEENGNDAGGEAEAETEVVPTAFFCLTMRAILFHRRQYRELMQTLRWRAERIRLGEAVGADAAKKQWISDDDGHKARKQSQLDDLVSAQYESGGDREGEEEEREEDGENGSAGASEHGERDEEFPEDEDVGDVAPEASEGETSRKRKSVF</sequence>
<feature type="compositionally biased region" description="Acidic residues" evidence="1">
    <location>
        <begin position="296"/>
        <end position="306"/>
    </location>
</feature>
<dbReference type="EMBL" id="CDMZ01000392">
    <property type="protein sequence ID" value="CEM13260.1"/>
    <property type="molecule type" value="Genomic_DNA"/>
</dbReference>
<evidence type="ECO:0000256" key="1">
    <source>
        <dbReference type="SAM" id="MobiDB-lite"/>
    </source>
</evidence>
<feature type="region of interest" description="Disordered" evidence="1">
    <location>
        <begin position="51"/>
        <end position="113"/>
    </location>
</feature>
<organism evidence="2">
    <name type="scientific">Chromera velia CCMP2878</name>
    <dbReference type="NCBI Taxonomy" id="1169474"/>
    <lineage>
        <taxon>Eukaryota</taxon>
        <taxon>Sar</taxon>
        <taxon>Alveolata</taxon>
        <taxon>Colpodellida</taxon>
        <taxon>Chromeraceae</taxon>
        <taxon>Chromera</taxon>
    </lineage>
</organism>
<feature type="compositionally biased region" description="Acidic residues" evidence="1">
    <location>
        <begin position="68"/>
        <end position="88"/>
    </location>
</feature>
<feature type="region of interest" description="Disordered" evidence="1">
    <location>
        <begin position="139"/>
        <end position="191"/>
    </location>
</feature>
<name>A0A0G4FIE0_9ALVE</name>
<protein>
    <submittedName>
        <fullName evidence="2">Uncharacterized protein</fullName>
    </submittedName>
</protein>
<feature type="compositionally biased region" description="Acidic residues" evidence="1">
    <location>
        <begin position="163"/>
        <end position="191"/>
    </location>
</feature>
<evidence type="ECO:0000313" key="2">
    <source>
        <dbReference type="EMBL" id="CEM13260.1"/>
    </source>
</evidence>
<feature type="region of interest" description="Disordered" evidence="1">
    <location>
        <begin position="245"/>
        <end position="325"/>
    </location>
</feature>
<dbReference type="AlphaFoldDB" id="A0A0G4FIE0"/>
<dbReference type="VEuPathDB" id="CryptoDB:Cvel_17163"/>
<feature type="compositionally biased region" description="Polar residues" evidence="1">
    <location>
        <begin position="104"/>
        <end position="113"/>
    </location>
</feature>